<sequence>MIVLSSLDELNAANSEVGTLKLEYPDLFEKLLHAVNLTRQLQLKYDYLGCMLTDDIPGQYAPVNIPDSVADMYHLEIMKAKNHNEFYAAKQLFFKSKDIGFANISMLILGRSPEQVKGI</sequence>
<dbReference type="EMBL" id="SLXK01000008">
    <property type="protein sequence ID" value="TCP29718.1"/>
    <property type="molecule type" value="Genomic_DNA"/>
</dbReference>
<comment type="caution">
    <text evidence="1">The sequence shown here is derived from an EMBL/GenBank/DDBJ whole genome shotgun (WGS) entry which is preliminary data.</text>
</comment>
<dbReference type="OrthoDB" id="2389720at2"/>
<protein>
    <submittedName>
        <fullName evidence="1">Uncharacterized protein</fullName>
    </submittedName>
</protein>
<dbReference type="RefSeq" id="WP_132745259.1">
    <property type="nucleotide sequence ID" value="NZ_SLXK01000008.1"/>
</dbReference>
<dbReference type="AlphaFoldDB" id="A0A4R2P670"/>
<keyword evidence="2" id="KW-1185">Reference proteome</keyword>
<gene>
    <name evidence="1" type="ORF">EV207_1089</name>
</gene>
<evidence type="ECO:0000313" key="1">
    <source>
        <dbReference type="EMBL" id="TCP29718.1"/>
    </source>
</evidence>
<evidence type="ECO:0000313" key="2">
    <source>
        <dbReference type="Proteomes" id="UP000295416"/>
    </source>
</evidence>
<organism evidence="1 2">
    <name type="scientific">Scopulibacillus darangshiensis</name>
    <dbReference type="NCBI Taxonomy" id="442528"/>
    <lineage>
        <taxon>Bacteria</taxon>
        <taxon>Bacillati</taxon>
        <taxon>Bacillota</taxon>
        <taxon>Bacilli</taxon>
        <taxon>Bacillales</taxon>
        <taxon>Sporolactobacillaceae</taxon>
        <taxon>Scopulibacillus</taxon>
    </lineage>
</organism>
<dbReference type="Proteomes" id="UP000295416">
    <property type="component" value="Unassembled WGS sequence"/>
</dbReference>
<accession>A0A4R2P670</accession>
<proteinExistence type="predicted"/>
<reference evidence="1 2" key="1">
    <citation type="submission" date="2019-03" db="EMBL/GenBank/DDBJ databases">
        <title>Genomic Encyclopedia of Type Strains, Phase IV (KMG-IV): sequencing the most valuable type-strain genomes for metagenomic binning, comparative biology and taxonomic classification.</title>
        <authorList>
            <person name="Goeker M."/>
        </authorList>
    </citation>
    <scope>NUCLEOTIDE SEQUENCE [LARGE SCALE GENOMIC DNA]</scope>
    <source>
        <strain evidence="1 2">DSM 19377</strain>
    </source>
</reference>
<name>A0A4R2P670_9BACL</name>